<reference evidence="2" key="1">
    <citation type="journal article" date="2023" name="Nat. Plants">
        <title>Single-cell RNA sequencing provides a high-resolution roadmap for understanding the multicellular compartmentation of specialized metabolism.</title>
        <authorList>
            <person name="Sun S."/>
            <person name="Shen X."/>
            <person name="Li Y."/>
            <person name="Li Y."/>
            <person name="Wang S."/>
            <person name="Li R."/>
            <person name="Zhang H."/>
            <person name="Shen G."/>
            <person name="Guo B."/>
            <person name="Wei J."/>
            <person name="Xu J."/>
            <person name="St-Pierre B."/>
            <person name="Chen S."/>
            <person name="Sun C."/>
        </authorList>
    </citation>
    <scope>NUCLEOTIDE SEQUENCE [LARGE SCALE GENOMIC DNA]</scope>
</reference>
<gene>
    <name evidence="1" type="ORF">M9H77_00828</name>
</gene>
<accession>A0ACC0C488</accession>
<name>A0ACC0C488_CATRO</name>
<protein>
    <submittedName>
        <fullName evidence="1">Uncharacterized protein</fullName>
    </submittedName>
</protein>
<sequence>MRPRSRFSAQLDQNNPSLGVAASFGTFASTKMNIDAAIVGVVIGKNGANSKQVCRQTGVKLSIKDHESDPHQRNIVLEGTFDQIKEASIMLKDLILSVGGGSGHLRVPTGSFARAAAPSRQTKSKMCENFAKGSCSFGERCHFAHSAGELRRPPA</sequence>
<evidence type="ECO:0000313" key="2">
    <source>
        <dbReference type="Proteomes" id="UP001060085"/>
    </source>
</evidence>
<evidence type="ECO:0000313" key="1">
    <source>
        <dbReference type="EMBL" id="KAI5679601.1"/>
    </source>
</evidence>
<organism evidence="1 2">
    <name type="scientific">Catharanthus roseus</name>
    <name type="common">Madagascar periwinkle</name>
    <name type="synonym">Vinca rosea</name>
    <dbReference type="NCBI Taxonomy" id="4058"/>
    <lineage>
        <taxon>Eukaryota</taxon>
        <taxon>Viridiplantae</taxon>
        <taxon>Streptophyta</taxon>
        <taxon>Embryophyta</taxon>
        <taxon>Tracheophyta</taxon>
        <taxon>Spermatophyta</taxon>
        <taxon>Magnoliopsida</taxon>
        <taxon>eudicotyledons</taxon>
        <taxon>Gunneridae</taxon>
        <taxon>Pentapetalae</taxon>
        <taxon>asterids</taxon>
        <taxon>lamiids</taxon>
        <taxon>Gentianales</taxon>
        <taxon>Apocynaceae</taxon>
        <taxon>Rauvolfioideae</taxon>
        <taxon>Vinceae</taxon>
        <taxon>Catharanthinae</taxon>
        <taxon>Catharanthus</taxon>
    </lineage>
</organism>
<keyword evidence="2" id="KW-1185">Reference proteome</keyword>
<dbReference type="Proteomes" id="UP001060085">
    <property type="component" value="Linkage Group LG01"/>
</dbReference>
<comment type="caution">
    <text evidence="1">The sequence shown here is derived from an EMBL/GenBank/DDBJ whole genome shotgun (WGS) entry which is preliminary data.</text>
</comment>
<proteinExistence type="predicted"/>
<dbReference type="EMBL" id="CM044701">
    <property type="protein sequence ID" value="KAI5679601.1"/>
    <property type="molecule type" value="Genomic_DNA"/>
</dbReference>